<name>A0A674AS77_SALTR</name>
<proteinExistence type="predicted"/>
<reference evidence="1" key="1">
    <citation type="submission" date="2025-08" db="UniProtKB">
        <authorList>
            <consortium name="Ensembl"/>
        </authorList>
    </citation>
    <scope>IDENTIFICATION</scope>
</reference>
<dbReference type="InParanoid" id="A0A674AS77"/>
<organism evidence="1 2">
    <name type="scientific">Salmo trutta</name>
    <name type="common">Brown trout</name>
    <dbReference type="NCBI Taxonomy" id="8032"/>
    <lineage>
        <taxon>Eukaryota</taxon>
        <taxon>Metazoa</taxon>
        <taxon>Chordata</taxon>
        <taxon>Craniata</taxon>
        <taxon>Vertebrata</taxon>
        <taxon>Euteleostomi</taxon>
        <taxon>Actinopterygii</taxon>
        <taxon>Neopterygii</taxon>
        <taxon>Teleostei</taxon>
        <taxon>Protacanthopterygii</taxon>
        <taxon>Salmoniformes</taxon>
        <taxon>Salmonidae</taxon>
        <taxon>Salmoninae</taxon>
        <taxon>Salmo</taxon>
    </lineage>
</organism>
<sequence length="131" mass="14753">IKRPAAIISVIDDDGDVAAVPFHSGRVYVVLEEKVVIKDFRCWPDALVCLYGLMYSLQYGYSNCMKNMFGFVQEVLCLDGDRMKPMLPHQLKVLIGEGSLYCAPVLIVKMLIENVAMLHSIELIGRWGFVI</sequence>
<dbReference type="Ensembl" id="ENSSTUT00000065349.1">
    <property type="protein sequence ID" value="ENSSTUP00000061960.1"/>
    <property type="gene ID" value="ENSSTUG00000026863.1"/>
</dbReference>
<dbReference type="Proteomes" id="UP000472277">
    <property type="component" value="Chromosome 2"/>
</dbReference>
<keyword evidence="2" id="KW-1185">Reference proteome</keyword>
<protein>
    <submittedName>
        <fullName evidence="1">Uncharacterized protein</fullName>
    </submittedName>
</protein>
<dbReference type="AlphaFoldDB" id="A0A674AS77"/>
<accession>A0A674AS77</accession>
<dbReference type="GeneTree" id="ENSGT00990000206851"/>
<reference evidence="1" key="2">
    <citation type="submission" date="2025-09" db="UniProtKB">
        <authorList>
            <consortium name="Ensembl"/>
        </authorList>
    </citation>
    <scope>IDENTIFICATION</scope>
</reference>
<evidence type="ECO:0000313" key="1">
    <source>
        <dbReference type="Ensembl" id="ENSSTUP00000061960.1"/>
    </source>
</evidence>
<evidence type="ECO:0000313" key="2">
    <source>
        <dbReference type="Proteomes" id="UP000472277"/>
    </source>
</evidence>